<dbReference type="InterPro" id="IPR008753">
    <property type="entry name" value="Peptidase_M13_N"/>
</dbReference>
<evidence type="ECO:0000256" key="5">
    <source>
        <dbReference type="ARBA" id="ARBA00022801"/>
    </source>
</evidence>
<gene>
    <name evidence="11" type="primary">Aste57867_23316</name>
    <name evidence="10" type="ORF">As57867_023245</name>
    <name evidence="11" type="ORF">ASTE57867_23316</name>
</gene>
<dbReference type="EMBL" id="VJMH01007250">
    <property type="protein sequence ID" value="KAF0684715.1"/>
    <property type="molecule type" value="Genomic_DNA"/>
</dbReference>
<reference evidence="10" key="2">
    <citation type="submission" date="2019-06" db="EMBL/GenBank/DDBJ databases">
        <title>Genomics analysis of Aphanomyces spp. identifies a new class of oomycete effector associated with host adaptation.</title>
        <authorList>
            <person name="Gaulin E."/>
        </authorList>
    </citation>
    <scope>NUCLEOTIDE SEQUENCE</scope>
    <source>
        <strain evidence="10">CBS 578.67</strain>
    </source>
</reference>
<dbReference type="PROSITE" id="PS51885">
    <property type="entry name" value="NEPRILYSIN"/>
    <property type="match status" value="1"/>
</dbReference>
<organism evidence="11 12">
    <name type="scientific">Aphanomyces stellatus</name>
    <dbReference type="NCBI Taxonomy" id="120398"/>
    <lineage>
        <taxon>Eukaryota</taxon>
        <taxon>Sar</taxon>
        <taxon>Stramenopiles</taxon>
        <taxon>Oomycota</taxon>
        <taxon>Saprolegniomycetes</taxon>
        <taxon>Saprolegniales</taxon>
        <taxon>Verrucalvaceae</taxon>
        <taxon>Aphanomyces</taxon>
    </lineage>
</organism>
<keyword evidence="6" id="KW-0862">Zinc</keyword>
<feature type="domain" description="Peptidase M13 N-terminal" evidence="9">
    <location>
        <begin position="11"/>
        <end position="374"/>
    </location>
</feature>
<evidence type="ECO:0000313" key="11">
    <source>
        <dbReference type="EMBL" id="VFT99961.1"/>
    </source>
</evidence>
<dbReference type="Pfam" id="PF01431">
    <property type="entry name" value="Peptidase_M13"/>
    <property type="match status" value="1"/>
</dbReference>
<dbReference type="GO" id="GO:0005886">
    <property type="term" value="C:plasma membrane"/>
    <property type="evidence" value="ECO:0007669"/>
    <property type="project" value="TreeGrafter"/>
</dbReference>
<dbReference type="InterPro" id="IPR018497">
    <property type="entry name" value="Peptidase_M13_C"/>
</dbReference>
<dbReference type="GO" id="GO:0016485">
    <property type="term" value="P:protein processing"/>
    <property type="evidence" value="ECO:0007669"/>
    <property type="project" value="TreeGrafter"/>
</dbReference>
<protein>
    <submittedName>
        <fullName evidence="11">Aste57867_23316 protein</fullName>
    </submittedName>
</protein>
<dbReference type="Gene3D" id="1.10.1380.10">
    <property type="entry name" value="Neutral endopeptidase , domain2"/>
    <property type="match status" value="1"/>
</dbReference>
<dbReference type="PANTHER" id="PTHR11733">
    <property type="entry name" value="ZINC METALLOPROTEASE FAMILY M13 NEPRILYSIN-RELATED"/>
    <property type="match status" value="1"/>
</dbReference>
<dbReference type="Pfam" id="PF05649">
    <property type="entry name" value="Peptidase_M13_N"/>
    <property type="match status" value="1"/>
</dbReference>
<keyword evidence="4" id="KW-0479">Metal-binding</keyword>
<evidence type="ECO:0000256" key="4">
    <source>
        <dbReference type="ARBA" id="ARBA00022723"/>
    </source>
</evidence>
<evidence type="ECO:0000259" key="8">
    <source>
        <dbReference type="Pfam" id="PF01431"/>
    </source>
</evidence>
<dbReference type="InterPro" id="IPR024079">
    <property type="entry name" value="MetalloPept_cat_dom_sf"/>
</dbReference>
<sequence>MATFMDPFVDPCDDFYMYACGGWINQTTLPSPDSYDSIGQSLWTQSTNVVSDILKAKQPKLDEFYKSCLDATTRNELGVAPLHEDLNAIVRASSKEAILRMAASLVKKGVPGILQFAVAGNPETDATRNTLFLAPSLPALERKYYAQWTNPEFASSYGAYVTSLILLAGYDRTTAQASQDAVLQWERDVNVIENTASNTVDSSLFKAAQAFPLSVGTFLEALGFDIDHNDPLKSVVLLSESKLPALEALLQRMSTSDLKALVVFKLLHFHALNLSESFAAAHATLDNAMFNVTQPHPLAEECRVTVPAKLSSLVDKYYLDQAWSTERGDQAKAMTKALEAAFNHGLDSVDWLDNATLTNARAKMAKLVHSLGGPMTTEVYPSIVFDAKTYVANIYRAAAFDAQKSLASVYEPVDRLDWGTRSPQDVNAGFRDSTNTILVHAAIMQSPYFGPNLDPAQNFGAMGMFIGHEIVHGFDSGGRKYDGDGNKRNWWSNASSAKFDEKAACLADQYGTLDVVSETTGKSLAKLNGTWTLRETIADNGGLKAAFRAYQAYIKTVAAPAYSKAIGEKMFYTAFGQAWCEKNSDAQLNYVLKDVHLPGKYRVWGAIRNNDQFARVFNCQDDLLIIILRVQL</sequence>
<dbReference type="OrthoDB" id="79219at2759"/>
<dbReference type="GO" id="GO:0004222">
    <property type="term" value="F:metalloendopeptidase activity"/>
    <property type="evidence" value="ECO:0007669"/>
    <property type="project" value="InterPro"/>
</dbReference>
<keyword evidence="3" id="KW-0645">Protease</keyword>
<evidence type="ECO:0000313" key="12">
    <source>
        <dbReference type="Proteomes" id="UP000332933"/>
    </source>
</evidence>
<feature type="domain" description="Peptidase M13 C-terminal" evidence="8">
    <location>
        <begin position="427"/>
        <end position="622"/>
    </location>
</feature>
<comment type="cofactor">
    <cofactor evidence="1">
        <name>Zn(2+)</name>
        <dbReference type="ChEBI" id="CHEBI:29105"/>
    </cofactor>
</comment>
<evidence type="ECO:0000259" key="9">
    <source>
        <dbReference type="Pfam" id="PF05649"/>
    </source>
</evidence>
<keyword evidence="7" id="KW-0482">Metalloprotease</keyword>
<dbReference type="PANTHER" id="PTHR11733:SF167">
    <property type="entry name" value="FI17812P1-RELATED"/>
    <property type="match status" value="1"/>
</dbReference>
<evidence type="ECO:0000313" key="10">
    <source>
        <dbReference type="EMBL" id="KAF0684715.1"/>
    </source>
</evidence>
<dbReference type="SUPFAM" id="SSF55486">
    <property type="entry name" value="Metalloproteases ('zincins'), catalytic domain"/>
    <property type="match status" value="1"/>
</dbReference>
<keyword evidence="5" id="KW-0378">Hydrolase</keyword>
<proteinExistence type="inferred from homology"/>
<evidence type="ECO:0000256" key="7">
    <source>
        <dbReference type="ARBA" id="ARBA00023049"/>
    </source>
</evidence>
<dbReference type="EMBL" id="CAADRA010007276">
    <property type="protein sequence ID" value="VFT99961.1"/>
    <property type="molecule type" value="Genomic_DNA"/>
</dbReference>
<evidence type="ECO:0000256" key="2">
    <source>
        <dbReference type="ARBA" id="ARBA00007357"/>
    </source>
</evidence>
<evidence type="ECO:0000256" key="1">
    <source>
        <dbReference type="ARBA" id="ARBA00001947"/>
    </source>
</evidence>
<dbReference type="AlphaFoldDB" id="A0A485LP26"/>
<accession>A0A485LP26</accession>
<evidence type="ECO:0000256" key="6">
    <source>
        <dbReference type="ARBA" id="ARBA00022833"/>
    </source>
</evidence>
<reference evidence="11 12" key="1">
    <citation type="submission" date="2019-03" db="EMBL/GenBank/DDBJ databases">
        <authorList>
            <person name="Gaulin E."/>
            <person name="Dumas B."/>
        </authorList>
    </citation>
    <scope>NUCLEOTIDE SEQUENCE [LARGE SCALE GENOMIC DNA]</scope>
    <source>
        <strain evidence="11">CBS 568.67</strain>
    </source>
</reference>
<name>A0A485LP26_9STRA</name>
<dbReference type="Proteomes" id="UP000332933">
    <property type="component" value="Unassembled WGS sequence"/>
</dbReference>
<dbReference type="PRINTS" id="PR00786">
    <property type="entry name" value="NEPRILYSIN"/>
</dbReference>
<evidence type="ECO:0000256" key="3">
    <source>
        <dbReference type="ARBA" id="ARBA00022670"/>
    </source>
</evidence>
<dbReference type="InterPro" id="IPR000718">
    <property type="entry name" value="Peptidase_M13"/>
</dbReference>
<dbReference type="GO" id="GO:0046872">
    <property type="term" value="F:metal ion binding"/>
    <property type="evidence" value="ECO:0007669"/>
    <property type="project" value="UniProtKB-KW"/>
</dbReference>
<dbReference type="CDD" id="cd08662">
    <property type="entry name" value="M13"/>
    <property type="match status" value="1"/>
</dbReference>
<dbReference type="InterPro" id="IPR042089">
    <property type="entry name" value="Peptidase_M13_dom_2"/>
</dbReference>
<keyword evidence="12" id="KW-1185">Reference proteome</keyword>
<comment type="similarity">
    <text evidence="2">Belongs to the peptidase M13 family.</text>
</comment>
<dbReference type="Gene3D" id="3.40.390.10">
    <property type="entry name" value="Collagenase (Catalytic Domain)"/>
    <property type="match status" value="1"/>
</dbReference>